<proteinExistence type="inferred from homology"/>
<evidence type="ECO:0000313" key="12">
    <source>
        <dbReference type="Proteomes" id="UP000008922"/>
    </source>
</evidence>
<dbReference type="GO" id="GO:0009330">
    <property type="term" value="C:DNA topoisomerase type II (double strand cut, ATP-hydrolyzing) complex"/>
    <property type="evidence" value="ECO:0007669"/>
    <property type="project" value="TreeGrafter"/>
</dbReference>
<dbReference type="InterPro" id="IPR013758">
    <property type="entry name" value="Topo_IIA_A/C_ab"/>
</dbReference>
<dbReference type="Gene3D" id="1.10.268.10">
    <property type="entry name" value="Topoisomerase, domain 3"/>
    <property type="match status" value="1"/>
</dbReference>
<dbReference type="SUPFAM" id="SSF101904">
    <property type="entry name" value="GyrA/ParC C-terminal domain-like"/>
    <property type="match status" value="1"/>
</dbReference>
<evidence type="ECO:0000313" key="11">
    <source>
        <dbReference type="EMBL" id="BAJ63121.1"/>
    </source>
</evidence>
<feature type="compositionally biased region" description="Polar residues" evidence="9">
    <location>
        <begin position="938"/>
        <end position="947"/>
    </location>
</feature>
<dbReference type="AlphaFoldDB" id="E8N3V7"/>
<feature type="compositionally biased region" description="Low complexity" evidence="9">
    <location>
        <begin position="877"/>
        <end position="895"/>
    </location>
</feature>
<evidence type="ECO:0000256" key="3">
    <source>
        <dbReference type="ARBA" id="ARBA00012895"/>
    </source>
</evidence>
<feature type="active site" description="O-(5'-phospho-DNA)-tyrosine intermediate" evidence="7">
    <location>
        <position position="120"/>
    </location>
</feature>
<dbReference type="PANTHER" id="PTHR43493">
    <property type="entry name" value="DNA GYRASE/TOPOISOMERASE SUBUNIT A"/>
    <property type="match status" value="1"/>
</dbReference>
<name>E8N3V7_ANATU</name>
<dbReference type="eggNOG" id="COG0188">
    <property type="taxonomic scope" value="Bacteria"/>
</dbReference>
<keyword evidence="8" id="KW-0175">Coiled coil</keyword>
<dbReference type="HOGENOM" id="CLU_002977_6_1_0"/>
<keyword evidence="4 7" id="KW-0799">Topoisomerase</keyword>
<dbReference type="CDD" id="cd00187">
    <property type="entry name" value="TOP4c"/>
    <property type="match status" value="1"/>
</dbReference>
<reference evidence="11 12" key="1">
    <citation type="submission" date="2010-12" db="EMBL/GenBank/DDBJ databases">
        <title>Whole genome sequence of Anaerolinea thermophila UNI-1.</title>
        <authorList>
            <person name="Narita-Yamada S."/>
            <person name="Kishi E."/>
            <person name="Watanabe Y."/>
            <person name="Takasaki K."/>
            <person name="Ankai A."/>
            <person name="Oguchi A."/>
            <person name="Fukui S."/>
            <person name="Takahashi M."/>
            <person name="Yashiro I."/>
            <person name="Hosoyama A."/>
            <person name="Sekiguchi Y."/>
            <person name="Hanada S."/>
            <person name="Fujita N."/>
        </authorList>
    </citation>
    <scope>NUCLEOTIDE SEQUENCE [LARGE SCALE GENOMIC DNA]</scope>
    <source>
        <strain evidence="12">DSM 14523 / JCM 11388 / NBRC 100420 / UNI-1</strain>
    </source>
</reference>
<dbReference type="FunFam" id="3.30.1360.40:FF:000002">
    <property type="entry name" value="DNA gyrase subunit A"/>
    <property type="match status" value="1"/>
</dbReference>
<accession>E8N3V7</accession>
<dbReference type="Pfam" id="PF03989">
    <property type="entry name" value="DNA_gyraseA_C"/>
    <property type="match status" value="3"/>
</dbReference>
<dbReference type="PANTHER" id="PTHR43493:SF5">
    <property type="entry name" value="DNA GYRASE SUBUNIT A, CHLOROPLASTIC_MITOCHONDRIAL"/>
    <property type="match status" value="1"/>
</dbReference>
<evidence type="ECO:0000256" key="5">
    <source>
        <dbReference type="ARBA" id="ARBA00023125"/>
    </source>
</evidence>
<dbReference type="SUPFAM" id="SSF56719">
    <property type="entry name" value="Type II DNA topoisomerase"/>
    <property type="match status" value="1"/>
</dbReference>
<dbReference type="GO" id="GO:0003677">
    <property type="term" value="F:DNA binding"/>
    <property type="evidence" value="ECO:0007669"/>
    <property type="project" value="UniProtKB-UniRule"/>
</dbReference>
<dbReference type="KEGG" id="atm:ANT_10870"/>
<feature type="coiled-coil region" evidence="8">
    <location>
        <begin position="434"/>
        <end position="468"/>
    </location>
</feature>
<comment type="similarity">
    <text evidence="2">Belongs to the type II topoisomerase GyrA/ParC subunit family.</text>
</comment>
<dbReference type="InterPro" id="IPR013757">
    <property type="entry name" value="Topo_IIA_A_a_sf"/>
</dbReference>
<dbReference type="EC" id="5.6.2.2" evidence="3"/>
<keyword evidence="5 7" id="KW-0238">DNA-binding</keyword>
<organism evidence="11 12">
    <name type="scientific">Anaerolinea thermophila (strain DSM 14523 / JCM 11388 / NBRC 100420 / UNI-1)</name>
    <dbReference type="NCBI Taxonomy" id="926569"/>
    <lineage>
        <taxon>Bacteria</taxon>
        <taxon>Bacillati</taxon>
        <taxon>Chloroflexota</taxon>
        <taxon>Anaerolineae</taxon>
        <taxon>Anaerolineales</taxon>
        <taxon>Anaerolineaceae</taxon>
        <taxon>Anaerolinea</taxon>
    </lineage>
</organism>
<feature type="domain" description="Topo IIA-type catalytic" evidence="10">
    <location>
        <begin position="32"/>
        <end position="509"/>
    </location>
</feature>
<dbReference type="Gene3D" id="3.90.199.10">
    <property type="entry name" value="Topoisomerase II, domain 5"/>
    <property type="match status" value="1"/>
</dbReference>
<sequence>MEVGLVKRVDIDQEMQQSYLDYAMSVIVARALPDARDGLKPVQRRILYAMHDMGLGPDAGYRKSARIVGEVLGKYHPHGDVAVYEAMARLAQDFTMRYPLVDGQGNFGSIDGDPPAAMRYTEARLTRFAVDLLAQIDRNTVDFADNFDGTLREPTVLPAAIPNLLVNGANGIAVGMATNIPPHNLCEVVDALAFMLDEWERLDEIGVPDLMRFIKGPDFPTGGILLQNVEDGGLLAAYGSGKGRILIRGKVHAEDLGRGRTRLIITELPYQTNKTSLIERIAELVREGVLESISDLRDESDRQGMRIVIELKQGAEVETTIRTLYHRTPLQSTFGIILLALVDGEPRLLTLKQALRVFLEHRIVVVRRRSEYDLARARHRAHILEGLRVALKNLDEVIQLIRNAPDAEQARTRLMKRFKLSEIQAQAILDMQLRRLASLERKKIEEEYREVTAQIKALESLLASAKKIRLAVKEELLKMKEQYGDRRRTQIVTLEGETAIHQFLTADEMAPADKVWVGVMADGRVGRTAGEGLPATPALHCLRASTRAVLILANAQGQASALSVGALPVVERWQDGMPLHKASALSEGDRVVLALALEPDDPKTDRYLLTVTRNALVKKSSLEELPGPSAQKFTLVKVNPEDELLTGVVTEGQDEVLLLTAGGMAIRFSESEVRPMGLVAAGVLGMKLTEGDQVSGLVLNPQEKDILFACSDGTTGRIAGADFPLQGRYGQGVLATRVSRGAEVVGALGVQHQKEVLLHLSSQDVLVVPVSEIHRIKRGNKGTRLKLATPGKEILALTWMPAIETPTKPEGSVPSQRKSVRGKKVTEPSEILSSQETKKKKEINSSTAKGKPSSKVTARKATATSPESGKKVERPSATKGKASTKAAAQKTAPTSEKQEETEKTKITPSRSRKKDQGQPSASESSTRKKTAQAEKEQPVSSGKTATQPAEKKGKASKLQQKPLPMMDEAPETRRRRKPSDE</sequence>
<dbReference type="EMBL" id="AP012029">
    <property type="protein sequence ID" value="BAJ63121.1"/>
    <property type="molecule type" value="Genomic_DNA"/>
</dbReference>
<dbReference type="Proteomes" id="UP000008922">
    <property type="component" value="Chromosome"/>
</dbReference>
<evidence type="ECO:0000259" key="10">
    <source>
        <dbReference type="PROSITE" id="PS52040"/>
    </source>
</evidence>
<evidence type="ECO:0000256" key="4">
    <source>
        <dbReference type="ARBA" id="ARBA00023029"/>
    </source>
</evidence>
<dbReference type="SMART" id="SM00434">
    <property type="entry name" value="TOP4c"/>
    <property type="match status" value="1"/>
</dbReference>
<dbReference type="GO" id="GO:0005737">
    <property type="term" value="C:cytoplasm"/>
    <property type="evidence" value="ECO:0007669"/>
    <property type="project" value="TreeGrafter"/>
</dbReference>
<dbReference type="GO" id="GO:0006265">
    <property type="term" value="P:DNA topological change"/>
    <property type="evidence" value="ECO:0007669"/>
    <property type="project" value="UniProtKB-UniRule"/>
</dbReference>
<comment type="catalytic activity">
    <reaction evidence="1 7">
        <text>ATP-dependent breakage, passage and rejoining of double-stranded DNA.</text>
        <dbReference type="EC" id="5.6.2.2"/>
    </reaction>
</comment>
<dbReference type="GO" id="GO:0005524">
    <property type="term" value="F:ATP binding"/>
    <property type="evidence" value="ECO:0007669"/>
    <property type="project" value="InterPro"/>
</dbReference>
<dbReference type="InterPro" id="IPR006691">
    <property type="entry name" value="GyrA/parC_rep"/>
</dbReference>
<dbReference type="InParanoid" id="E8N3V7"/>
<dbReference type="Pfam" id="PF00521">
    <property type="entry name" value="DNA_topoisoIV"/>
    <property type="match status" value="1"/>
</dbReference>
<feature type="compositionally biased region" description="Basic and acidic residues" evidence="9">
    <location>
        <begin position="896"/>
        <end position="905"/>
    </location>
</feature>
<protein>
    <recommendedName>
        <fullName evidence="3">DNA topoisomerase (ATP-hydrolyzing)</fullName>
        <ecNumber evidence="3">5.6.2.2</ecNumber>
    </recommendedName>
</protein>
<evidence type="ECO:0000256" key="7">
    <source>
        <dbReference type="PROSITE-ProRule" id="PRU01384"/>
    </source>
</evidence>
<dbReference type="FunFam" id="1.10.268.10:FF:000001">
    <property type="entry name" value="DNA gyrase subunit A"/>
    <property type="match status" value="1"/>
</dbReference>
<gene>
    <name evidence="11" type="primary">gyrA</name>
    <name evidence="11" type="ordered locus">ANT_10870</name>
</gene>
<dbReference type="InterPro" id="IPR050220">
    <property type="entry name" value="Type_II_DNA_Topoisomerases"/>
</dbReference>
<dbReference type="STRING" id="926569.ANT_10870"/>
<dbReference type="Gene3D" id="3.30.1360.40">
    <property type="match status" value="1"/>
</dbReference>
<evidence type="ECO:0000256" key="9">
    <source>
        <dbReference type="SAM" id="MobiDB-lite"/>
    </source>
</evidence>
<evidence type="ECO:0000256" key="2">
    <source>
        <dbReference type="ARBA" id="ARBA00008263"/>
    </source>
</evidence>
<dbReference type="InterPro" id="IPR035516">
    <property type="entry name" value="Gyrase/topoIV_suA_C"/>
</dbReference>
<evidence type="ECO:0000256" key="1">
    <source>
        <dbReference type="ARBA" id="ARBA00000185"/>
    </source>
</evidence>
<dbReference type="RefSeq" id="WP_013559511.1">
    <property type="nucleotide sequence ID" value="NC_014960.1"/>
</dbReference>
<dbReference type="OrthoDB" id="9806486at2"/>
<keyword evidence="12" id="KW-1185">Reference proteome</keyword>
<dbReference type="GO" id="GO:0034335">
    <property type="term" value="F:DNA negative supercoiling activity"/>
    <property type="evidence" value="ECO:0007669"/>
    <property type="project" value="UniProtKB-ARBA"/>
</dbReference>
<dbReference type="PROSITE" id="PS52040">
    <property type="entry name" value="TOPO_IIA"/>
    <property type="match status" value="1"/>
</dbReference>
<dbReference type="InterPro" id="IPR002205">
    <property type="entry name" value="Topo_IIA_dom_A"/>
</dbReference>
<keyword evidence="6 7" id="KW-0413">Isomerase</keyword>
<evidence type="ECO:0000256" key="6">
    <source>
        <dbReference type="ARBA" id="ARBA00023235"/>
    </source>
</evidence>
<dbReference type="InterPro" id="IPR013760">
    <property type="entry name" value="Topo_IIA-like_dom_sf"/>
</dbReference>
<dbReference type="Gene3D" id="2.120.10.90">
    <property type="entry name" value="DNA gyrase/topoisomerase IV, subunit A, C-terminal"/>
    <property type="match status" value="1"/>
</dbReference>
<evidence type="ECO:0000256" key="8">
    <source>
        <dbReference type="SAM" id="Coils"/>
    </source>
</evidence>
<feature type="region of interest" description="Disordered" evidence="9">
    <location>
        <begin position="804"/>
        <end position="981"/>
    </location>
</feature>
<dbReference type="NCBIfam" id="NF004044">
    <property type="entry name" value="PRK05561.1"/>
    <property type="match status" value="1"/>
</dbReference>